<reference evidence="2 3" key="1">
    <citation type="submission" date="2016-11" db="EMBL/GenBank/DDBJ databases">
        <authorList>
            <person name="Jaros S."/>
            <person name="Januszkiewicz K."/>
            <person name="Wedrychowicz H."/>
        </authorList>
    </citation>
    <scope>NUCLEOTIDE SEQUENCE [LARGE SCALE GENOMIC DNA]</scope>
    <source>
        <strain evidence="2 3">DSM 19436</strain>
    </source>
</reference>
<feature type="region of interest" description="Disordered" evidence="1">
    <location>
        <begin position="298"/>
        <end position="339"/>
    </location>
</feature>
<evidence type="ECO:0000313" key="3">
    <source>
        <dbReference type="Proteomes" id="UP000184485"/>
    </source>
</evidence>
<proteinExistence type="predicted"/>
<feature type="compositionally biased region" description="Basic and acidic residues" evidence="1">
    <location>
        <begin position="267"/>
        <end position="277"/>
    </location>
</feature>
<keyword evidence="3" id="KW-1185">Reference proteome</keyword>
<feature type="compositionally biased region" description="Acidic residues" evidence="1">
    <location>
        <begin position="251"/>
        <end position="266"/>
    </location>
</feature>
<feature type="region of interest" description="Disordered" evidence="1">
    <location>
        <begin position="75"/>
        <end position="158"/>
    </location>
</feature>
<dbReference type="AlphaFoldDB" id="A0A1M5PM20"/>
<evidence type="ECO:0000313" key="2">
    <source>
        <dbReference type="EMBL" id="SHH02804.1"/>
    </source>
</evidence>
<feature type="region of interest" description="Disordered" evidence="1">
    <location>
        <begin position="192"/>
        <end position="278"/>
    </location>
</feature>
<feature type="compositionally biased region" description="Low complexity" evidence="1">
    <location>
        <begin position="136"/>
        <end position="148"/>
    </location>
</feature>
<feature type="compositionally biased region" description="Basic and acidic residues" evidence="1">
    <location>
        <begin position="223"/>
        <end position="250"/>
    </location>
</feature>
<gene>
    <name evidence="2" type="ORF">SAMN02745157_0181</name>
</gene>
<protein>
    <submittedName>
        <fullName evidence="2">Uncharacterized protein</fullName>
    </submittedName>
</protein>
<sequence>MTDATAVPYGRGDAPEVSKLRASEAHLLELRKIHSMLHSAMDALIKDLNANEAARLLILLDDRLTSLINAADVERDQEAGPRGVPEMPAPAAEKKVPPATKSSFDTDVAEKAPRADRPSPPWRQPPASAPAPAPVPVSVEPSAPPMAAGQKEESLVVSSEPILAVPPVAEAAETIKAPIPSFEDMIASAAKASLAAPQPSQPEPVPAIEAPSVSPAEFSKSSEAPKSEDERPVEAAPDIERVAADEHTAEPGDDEPEWIEEDFEDGADLREDRDVAEPKQGLAGRFLWRFRLPGLGRRQAAAANEVEPSDDANEPVKAFSDDEGETVEEAPVLPPETAPVTAADPKIRRLHAAADQLSSGRLLEEAAQRTGNRIELRKVDLGLDLVVKGLPKPLGTVRIAESDGHVLYQPGFGLDLPNREPNRVDLEIWMKAMGDVVVRVLEDIDRRRKGSDGGDAS</sequence>
<feature type="compositionally biased region" description="Basic and acidic residues" evidence="1">
    <location>
        <begin position="108"/>
        <end position="117"/>
    </location>
</feature>
<dbReference type="Proteomes" id="UP000184485">
    <property type="component" value="Unassembled WGS sequence"/>
</dbReference>
<dbReference type="EMBL" id="FQUP01000012">
    <property type="protein sequence ID" value="SHH02804.1"/>
    <property type="molecule type" value="Genomic_DNA"/>
</dbReference>
<accession>A0A1M5PM20</accession>
<evidence type="ECO:0000256" key="1">
    <source>
        <dbReference type="SAM" id="MobiDB-lite"/>
    </source>
</evidence>
<organism evidence="2 3">
    <name type="scientific">Kaistia soli DSM 19436</name>
    <dbReference type="NCBI Taxonomy" id="1122133"/>
    <lineage>
        <taxon>Bacteria</taxon>
        <taxon>Pseudomonadati</taxon>
        <taxon>Pseudomonadota</taxon>
        <taxon>Alphaproteobacteria</taxon>
        <taxon>Hyphomicrobiales</taxon>
        <taxon>Kaistiaceae</taxon>
        <taxon>Kaistia</taxon>
    </lineage>
</organism>
<feature type="compositionally biased region" description="Pro residues" evidence="1">
    <location>
        <begin position="118"/>
        <end position="135"/>
    </location>
</feature>
<name>A0A1M5PM20_9HYPH</name>